<feature type="binding site" evidence="7">
    <location>
        <position position="297"/>
    </location>
    <ligand>
        <name>a divalent metal cation</name>
        <dbReference type="ChEBI" id="CHEBI:60240"/>
    </ligand>
</feature>
<evidence type="ECO:0000313" key="11">
    <source>
        <dbReference type="EMBL" id="ORY53366.1"/>
    </source>
</evidence>
<evidence type="ECO:0000256" key="3">
    <source>
        <dbReference type="ARBA" id="ARBA00022723"/>
    </source>
</evidence>
<evidence type="ECO:0000256" key="2">
    <source>
        <dbReference type="ARBA" id="ARBA00008785"/>
    </source>
</evidence>
<dbReference type="OrthoDB" id="5365701at2759"/>
<evidence type="ECO:0000259" key="9">
    <source>
        <dbReference type="SMART" id="SM00919"/>
    </source>
</evidence>
<keyword evidence="4 8" id="KW-0560">Oxidoreductase</keyword>
<keyword evidence="3 7" id="KW-0479">Metal-binding</keyword>
<evidence type="ECO:0000256" key="6">
    <source>
        <dbReference type="PIRSR" id="PIRSR000106-2"/>
    </source>
</evidence>
<dbReference type="SUPFAM" id="SSF53223">
    <property type="entry name" value="Aminoacid dehydrogenase-like, N-terminal domain"/>
    <property type="match status" value="1"/>
</dbReference>
<feature type="binding site" evidence="6">
    <location>
        <position position="207"/>
    </location>
    <ligand>
        <name>(S)-malate</name>
        <dbReference type="ChEBI" id="CHEBI:15589"/>
    </ligand>
</feature>
<dbReference type="PRINTS" id="PR00072">
    <property type="entry name" value="MALOXRDTASE"/>
</dbReference>
<dbReference type="PIRSF" id="PIRSF000106">
    <property type="entry name" value="ME"/>
    <property type="match status" value="1"/>
</dbReference>
<dbReference type="PANTHER" id="PTHR23406">
    <property type="entry name" value="MALIC ENZYME-RELATED"/>
    <property type="match status" value="1"/>
</dbReference>
<comment type="cofactor">
    <cofactor evidence="7">
        <name>Mg(2+)</name>
        <dbReference type="ChEBI" id="CHEBI:18420"/>
    </cofactor>
    <cofactor evidence="7">
        <name>Mn(2+)</name>
        <dbReference type="ChEBI" id="CHEBI:29035"/>
    </cofactor>
    <text evidence="7">Divalent metal cations. Prefers magnesium or manganese.</text>
</comment>
<dbReference type="STRING" id="1754190.A0A1Y2D2M7"/>
<feature type="binding site" evidence="7">
    <location>
        <position position="296"/>
    </location>
    <ligand>
        <name>a divalent metal cation</name>
        <dbReference type="ChEBI" id="CHEBI:60240"/>
    </ligand>
</feature>
<evidence type="ECO:0000256" key="1">
    <source>
        <dbReference type="ARBA" id="ARBA00001936"/>
    </source>
</evidence>
<dbReference type="GO" id="GO:0051287">
    <property type="term" value="F:NAD binding"/>
    <property type="evidence" value="ECO:0007669"/>
    <property type="project" value="InterPro"/>
</dbReference>
<comment type="caution">
    <text evidence="11">The sequence shown here is derived from an EMBL/GenBank/DDBJ whole genome shotgun (WGS) entry which is preliminary data.</text>
</comment>
<dbReference type="SMART" id="SM00919">
    <property type="entry name" value="Malic_M"/>
    <property type="match status" value="1"/>
</dbReference>
<dbReference type="Pfam" id="PF03949">
    <property type="entry name" value="Malic_M"/>
    <property type="match status" value="1"/>
</dbReference>
<evidence type="ECO:0000256" key="5">
    <source>
        <dbReference type="PIRSR" id="PIRSR000106-1"/>
    </source>
</evidence>
<gene>
    <name evidence="11" type="ORF">LY90DRAFT_670377</name>
</gene>
<evidence type="ECO:0000256" key="7">
    <source>
        <dbReference type="PIRSR" id="PIRSR000106-3"/>
    </source>
</evidence>
<dbReference type="Gene3D" id="3.40.50.10380">
    <property type="entry name" value="Malic enzyme, N-terminal domain"/>
    <property type="match status" value="1"/>
</dbReference>
<dbReference type="InterPro" id="IPR012301">
    <property type="entry name" value="Malic_N_dom"/>
</dbReference>
<accession>A0A1Y2D2M7</accession>
<comment type="cofactor">
    <cofactor evidence="1">
        <name>Mn(2+)</name>
        <dbReference type="ChEBI" id="CHEBI:29035"/>
    </cofactor>
</comment>
<dbReference type="PROSITE" id="PS00331">
    <property type="entry name" value="MALIC_ENZYMES"/>
    <property type="match status" value="1"/>
</dbReference>
<organism evidence="11 12">
    <name type="scientific">Neocallimastix californiae</name>
    <dbReference type="NCBI Taxonomy" id="1754190"/>
    <lineage>
        <taxon>Eukaryota</taxon>
        <taxon>Fungi</taxon>
        <taxon>Fungi incertae sedis</taxon>
        <taxon>Chytridiomycota</taxon>
        <taxon>Chytridiomycota incertae sedis</taxon>
        <taxon>Neocallimastigomycetes</taxon>
        <taxon>Neocallimastigales</taxon>
        <taxon>Neocallimastigaceae</taxon>
        <taxon>Neocallimastix</taxon>
    </lineage>
</organism>
<dbReference type="CDD" id="cd05312">
    <property type="entry name" value="NAD_bind_1_malic_enz"/>
    <property type="match status" value="1"/>
</dbReference>
<evidence type="ECO:0000259" key="10">
    <source>
        <dbReference type="SMART" id="SM01274"/>
    </source>
</evidence>
<dbReference type="GO" id="GO:0004471">
    <property type="term" value="F:malate dehydrogenase (decarboxylating) (NAD+) activity"/>
    <property type="evidence" value="ECO:0007669"/>
    <property type="project" value="TreeGrafter"/>
</dbReference>
<protein>
    <recommendedName>
        <fullName evidence="8">Malic enzyme</fullName>
    </recommendedName>
</protein>
<dbReference type="SUPFAM" id="SSF51735">
    <property type="entry name" value="NAD(P)-binding Rossmann-fold domains"/>
    <property type="match status" value="1"/>
</dbReference>
<dbReference type="InterPro" id="IPR037062">
    <property type="entry name" value="Malic_N_dom_sf"/>
</dbReference>
<feature type="domain" description="Malic enzyme N-terminal" evidence="10">
    <location>
        <begin position="131"/>
        <end position="311"/>
    </location>
</feature>
<dbReference type="InterPro" id="IPR001891">
    <property type="entry name" value="Malic_OxRdtase"/>
</dbReference>
<proteinExistence type="inferred from homology"/>
<dbReference type="GO" id="GO:0006108">
    <property type="term" value="P:malate metabolic process"/>
    <property type="evidence" value="ECO:0007669"/>
    <property type="project" value="TreeGrafter"/>
</dbReference>
<evidence type="ECO:0000256" key="8">
    <source>
        <dbReference type="RuleBase" id="RU003426"/>
    </source>
</evidence>
<dbReference type="Pfam" id="PF00390">
    <property type="entry name" value="malic"/>
    <property type="match status" value="1"/>
</dbReference>
<dbReference type="EMBL" id="MCOG01000091">
    <property type="protein sequence ID" value="ORY53366.1"/>
    <property type="molecule type" value="Genomic_DNA"/>
</dbReference>
<dbReference type="GO" id="GO:0005739">
    <property type="term" value="C:mitochondrion"/>
    <property type="evidence" value="ECO:0007669"/>
    <property type="project" value="TreeGrafter"/>
</dbReference>
<comment type="similarity">
    <text evidence="2 8">Belongs to the malic enzymes family.</text>
</comment>
<dbReference type="InterPro" id="IPR046346">
    <property type="entry name" value="Aminoacid_DH-like_N_sf"/>
</dbReference>
<feature type="binding site" evidence="7">
    <location>
        <position position="320"/>
    </location>
    <ligand>
        <name>a divalent metal cation</name>
        <dbReference type="ChEBI" id="CHEBI:60240"/>
    </ligand>
</feature>
<dbReference type="GO" id="GO:0046872">
    <property type="term" value="F:metal ion binding"/>
    <property type="evidence" value="ECO:0007669"/>
    <property type="project" value="UniProtKB-KW"/>
</dbReference>
<dbReference type="PANTHER" id="PTHR23406:SF32">
    <property type="entry name" value="NADP-DEPENDENT MALIC ENZYME"/>
    <property type="match status" value="1"/>
</dbReference>
<sequence>MKCKKKFMFMLIFYINNRKENARSNSNYCSSSFFYSSSYWCLAAKRTFFAPSEVYNKKQVIVTKKTGLDILNDPKLNKGSAFTADEKDRLGIRGLVPPRPQSLEAQYKRCKTNLDKISDPLEKFIYLNHLQNRNETLYYKMILENFVELAPIIYTPVVGEACQKFHKIFTQTRGMYFSTADRGQMSAVAANWPYDDVDVIVVTDGSRILGLGDLGAGGMQIPIGKLTLYVCGGGINPRNVLPIVLDVGTNNKELLNDPLYLGMQHPRLQGEEFHAFVDEWVSAITDRFPKAVIQFEDFMMPNALDLLLKYKDQICMFNDDIQSTGAITLASVLATMRARGGTFADIKKETFLCLGAGSSGVGVCETIVDCIVAEGATREEAYAQFYMFDHKGLLGKGRDDLLPSQQVFMRKEIEGGKTPAELLKKIKPTCLLGLSTCPKLFNKEMLSYVASYCEKPGIFPLSNPTSRSECTAEEAVEFTDGNLIFASGSPFDPVEWKGKTIQTNQCNNSYSFPGIGLGLVSSRATRVPFETFQVCARVIASLGTPEMLATGKIFPDLDNLRAVSLEVGIEVAKMAERMNIATQFPPKGMDWREWLKHNMWQPEYPHIVVKNL</sequence>
<reference evidence="11 12" key="1">
    <citation type="submission" date="2016-08" db="EMBL/GenBank/DDBJ databases">
        <title>A Parts List for Fungal Cellulosomes Revealed by Comparative Genomics.</title>
        <authorList>
            <consortium name="DOE Joint Genome Institute"/>
            <person name="Haitjema C.H."/>
            <person name="Gilmore S.P."/>
            <person name="Henske J.K."/>
            <person name="Solomon K.V."/>
            <person name="De Groot R."/>
            <person name="Kuo A."/>
            <person name="Mondo S.J."/>
            <person name="Salamov A.A."/>
            <person name="Labutti K."/>
            <person name="Zhao Z."/>
            <person name="Chiniquy J."/>
            <person name="Barry K."/>
            <person name="Brewer H.M."/>
            <person name="Purvine S.O."/>
            <person name="Wright A.T."/>
            <person name="Boxma B."/>
            <person name="Van Alen T."/>
            <person name="Hackstein J.H."/>
            <person name="Baker S.E."/>
            <person name="Grigoriev I.V."/>
            <person name="O'Malley M.A."/>
        </authorList>
    </citation>
    <scope>NUCLEOTIDE SEQUENCE [LARGE SCALE GENOMIC DNA]</scope>
    <source>
        <strain evidence="11 12">G1</strain>
    </source>
</reference>
<feature type="domain" description="Malic enzyme NAD-binding" evidence="9">
    <location>
        <begin position="321"/>
        <end position="576"/>
    </location>
</feature>
<feature type="binding site" evidence="6">
    <location>
        <position position="507"/>
    </location>
    <ligand>
        <name>(S)-malate</name>
        <dbReference type="ChEBI" id="CHEBI:15589"/>
    </ligand>
</feature>
<dbReference type="Gene3D" id="3.40.50.720">
    <property type="entry name" value="NAD(P)-binding Rossmann-like Domain"/>
    <property type="match status" value="1"/>
</dbReference>
<dbReference type="AlphaFoldDB" id="A0A1Y2D2M7"/>
<feature type="active site" description="Proton acceptor" evidence="5">
    <location>
        <position position="225"/>
    </location>
</feature>
<dbReference type="InterPro" id="IPR015884">
    <property type="entry name" value="Malic_enzyme_CS"/>
</dbReference>
<keyword evidence="12" id="KW-1185">Reference proteome</keyword>
<dbReference type="InterPro" id="IPR036291">
    <property type="entry name" value="NAD(P)-bd_dom_sf"/>
</dbReference>
<dbReference type="SMART" id="SM01274">
    <property type="entry name" value="malic"/>
    <property type="match status" value="1"/>
</dbReference>
<feature type="active site" description="Proton donor" evidence="5">
    <location>
        <position position="154"/>
    </location>
</feature>
<evidence type="ECO:0000313" key="12">
    <source>
        <dbReference type="Proteomes" id="UP000193920"/>
    </source>
</evidence>
<dbReference type="NCBIfam" id="NF010052">
    <property type="entry name" value="PRK13529.1"/>
    <property type="match status" value="1"/>
</dbReference>
<name>A0A1Y2D2M7_9FUNG</name>
<dbReference type="Proteomes" id="UP000193920">
    <property type="component" value="Unassembled WGS sequence"/>
</dbReference>
<feature type="binding site" evidence="6">
    <location>
        <position position="463"/>
    </location>
    <ligand>
        <name>(S)-malate</name>
        <dbReference type="ChEBI" id="CHEBI:15589"/>
    </ligand>
</feature>
<evidence type="ECO:0000256" key="4">
    <source>
        <dbReference type="ARBA" id="ARBA00023002"/>
    </source>
</evidence>
<dbReference type="InterPro" id="IPR012302">
    <property type="entry name" value="Malic_NAD-bd"/>
</dbReference>